<reference evidence="1 2" key="2">
    <citation type="journal article" date="2022" name="Mol. Ecol. Resour.">
        <title>The genomes of chicory, endive, great burdock and yacon provide insights into Asteraceae paleo-polyploidization history and plant inulin production.</title>
        <authorList>
            <person name="Fan W."/>
            <person name="Wang S."/>
            <person name="Wang H."/>
            <person name="Wang A."/>
            <person name="Jiang F."/>
            <person name="Liu H."/>
            <person name="Zhao H."/>
            <person name="Xu D."/>
            <person name="Zhang Y."/>
        </authorList>
    </citation>
    <scope>NUCLEOTIDE SEQUENCE [LARGE SCALE GENOMIC DNA]</scope>
    <source>
        <strain evidence="2">cv. Yunnan</strain>
        <tissue evidence="1">Leaves</tissue>
    </source>
</reference>
<name>A0ACB9JK83_9ASTR</name>
<dbReference type="Proteomes" id="UP001056120">
    <property type="component" value="Linkage Group LG04"/>
</dbReference>
<protein>
    <submittedName>
        <fullName evidence="1">Uncharacterized protein</fullName>
    </submittedName>
</protein>
<organism evidence="1 2">
    <name type="scientific">Smallanthus sonchifolius</name>
    <dbReference type="NCBI Taxonomy" id="185202"/>
    <lineage>
        <taxon>Eukaryota</taxon>
        <taxon>Viridiplantae</taxon>
        <taxon>Streptophyta</taxon>
        <taxon>Embryophyta</taxon>
        <taxon>Tracheophyta</taxon>
        <taxon>Spermatophyta</taxon>
        <taxon>Magnoliopsida</taxon>
        <taxon>eudicotyledons</taxon>
        <taxon>Gunneridae</taxon>
        <taxon>Pentapetalae</taxon>
        <taxon>asterids</taxon>
        <taxon>campanulids</taxon>
        <taxon>Asterales</taxon>
        <taxon>Asteraceae</taxon>
        <taxon>Asteroideae</taxon>
        <taxon>Heliantheae alliance</taxon>
        <taxon>Millerieae</taxon>
        <taxon>Smallanthus</taxon>
    </lineage>
</organism>
<reference evidence="2" key="1">
    <citation type="journal article" date="2022" name="Mol. Ecol. Resour.">
        <title>The genomes of chicory, endive, great burdock and yacon provide insights into Asteraceae palaeo-polyploidization history and plant inulin production.</title>
        <authorList>
            <person name="Fan W."/>
            <person name="Wang S."/>
            <person name="Wang H."/>
            <person name="Wang A."/>
            <person name="Jiang F."/>
            <person name="Liu H."/>
            <person name="Zhao H."/>
            <person name="Xu D."/>
            <person name="Zhang Y."/>
        </authorList>
    </citation>
    <scope>NUCLEOTIDE SEQUENCE [LARGE SCALE GENOMIC DNA]</scope>
    <source>
        <strain evidence="2">cv. Yunnan</strain>
    </source>
</reference>
<proteinExistence type="predicted"/>
<keyword evidence="2" id="KW-1185">Reference proteome</keyword>
<sequence>MPSGMSYFVKKVNWSPKMFQLGSHDLIEQELEVLGRLRNSSVMIPLAYTLTTRNAHLFYEFTEKGTLFDVLHRSLGTCIMLKSLNEAQIGDIELSKVIDPSKSIRNLSVVVGSVGYVPPEYAYTMRVTMAGNVYSFGVILLELLTGKTAVSEGSELAKWVESKEKHNFDQILDSTVSWASQAVRDQMLAVLKVVLACVSVSPEARPDMMSVLHMLHNARN</sequence>
<comment type="caution">
    <text evidence="1">The sequence shown here is derived from an EMBL/GenBank/DDBJ whole genome shotgun (WGS) entry which is preliminary data.</text>
</comment>
<accession>A0ACB9JK83</accession>
<evidence type="ECO:0000313" key="1">
    <source>
        <dbReference type="EMBL" id="KAI3820111.1"/>
    </source>
</evidence>
<gene>
    <name evidence="1" type="ORF">L1987_13969</name>
</gene>
<evidence type="ECO:0000313" key="2">
    <source>
        <dbReference type="Proteomes" id="UP001056120"/>
    </source>
</evidence>
<dbReference type="EMBL" id="CM042021">
    <property type="protein sequence ID" value="KAI3820111.1"/>
    <property type="molecule type" value="Genomic_DNA"/>
</dbReference>